<keyword evidence="2" id="KW-0472">Membrane</keyword>
<dbReference type="OrthoDB" id="2576311at2759"/>
<evidence type="ECO:0000256" key="1">
    <source>
        <dbReference type="SAM" id="MobiDB-lite"/>
    </source>
</evidence>
<keyword evidence="2" id="KW-1133">Transmembrane helix</keyword>
<accession>A0A5C3LBV6</accession>
<feature type="region of interest" description="Disordered" evidence="1">
    <location>
        <begin position="234"/>
        <end position="285"/>
    </location>
</feature>
<dbReference type="EMBL" id="ML210147">
    <property type="protein sequence ID" value="TFK30082.1"/>
    <property type="molecule type" value="Genomic_DNA"/>
</dbReference>
<dbReference type="STRING" id="230819.A0A5C3LBV6"/>
<feature type="region of interest" description="Disordered" evidence="1">
    <location>
        <begin position="148"/>
        <end position="167"/>
    </location>
</feature>
<protein>
    <submittedName>
        <fullName evidence="3">Uncharacterized protein</fullName>
    </submittedName>
</protein>
<dbReference type="Gene3D" id="1.20.5.510">
    <property type="entry name" value="Single helix bin"/>
    <property type="match status" value="1"/>
</dbReference>
<evidence type="ECO:0000313" key="4">
    <source>
        <dbReference type="Proteomes" id="UP000307440"/>
    </source>
</evidence>
<evidence type="ECO:0000256" key="2">
    <source>
        <dbReference type="SAM" id="Phobius"/>
    </source>
</evidence>
<proteinExistence type="predicted"/>
<gene>
    <name evidence="3" type="ORF">FA15DRAFT_699637</name>
</gene>
<dbReference type="AlphaFoldDB" id="A0A5C3LBV6"/>
<name>A0A5C3LBV6_COPMA</name>
<dbReference type="Proteomes" id="UP000307440">
    <property type="component" value="Unassembled WGS sequence"/>
</dbReference>
<reference evidence="3 4" key="1">
    <citation type="journal article" date="2019" name="Nat. Ecol. Evol.">
        <title>Megaphylogeny resolves global patterns of mushroom evolution.</title>
        <authorList>
            <person name="Varga T."/>
            <person name="Krizsan K."/>
            <person name="Foldi C."/>
            <person name="Dima B."/>
            <person name="Sanchez-Garcia M."/>
            <person name="Sanchez-Ramirez S."/>
            <person name="Szollosi G.J."/>
            <person name="Szarkandi J.G."/>
            <person name="Papp V."/>
            <person name="Albert L."/>
            <person name="Andreopoulos W."/>
            <person name="Angelini C."/>
            <person name="Antonin V."/>
            <person name="Barry K.W."/>
            <person name="Bougher N.L."/>
            <person name="Buchanan P."/>
            <person name="Buyck B."/>
            <person name="Bense V."/>
            <person name="Catcheside P."/>
            <person name="Chovatia M."/>
            <person name="Cooper J."/>
            <person name="Damon W."/>
            <person name="Desjardin D."/>
            <person name="Finy P."/>
            <person name="Geml J."/>
            <person name="Haridas S."/>
            <person name="Hughes K."/>
            <person name="Justo A."/>
            <person name="Karasinski D."/>
            <person name="Kautmanova I."/>
            <person name="Kiss B."/>
            <person name="Kocsube S."/>
            <person name="Kotiranta H."/>
            <person name="LaButti K.M."/>
            <person name="Lechner B.E."/>
            <person name="Liimatainen K."/>
            <person name="Lipzen A."/>
            <person name="Lukacs Z."/>
            <person name="Mihaltcheva S."/>
            <person name="Morgado L.N."/>
            <person name="Niskanen T."/>
            <person name="Noordeloos M.E."/>
            <person name="Ohm R.A."/>
            <person name="Ortiz-Santana B."/>
            <person name="Ovrebo C."/>
            <person name="Racz N."/>
            <person name="Riley R."/>
            <person name="Savchenko A."/>
            <person name="Shiryaev A."/>
            <person name="Soop K."/>
            <person name="Spirin V."/>
            <person name="Szebenyi C."/>
            <person name="Tomsovsky M."/>
            <person name="Tulloss R.E."/>
            <person name="Uehling J."/>
            <person name="Grigoriev I.V."/>
            <person name="Vagvolgyi C."/>
            <person name="Papp T."/>
            <person name="Martin F.M."/>
            <person name="Miettinen O."/>
            <person name="Hibbett D.S."/>
            <person name="Nagy L.G."/>
        </authorList>
    </citation>
    <scope>NUCLEOTIDE SEQUENCE [LARGE SCALE GENOMIC DNA]</scope>
    <source>
        <strain evidence="3 4">CBS 121175</strain>
    </source>
</reference>
<organism evidence="3 4">
    <name type="scientific">Coprinopsis marcescibilis</name>
    <name type="common">Agaric fungus</name>
    <name type="synonym">Psathyrella marcescibilis</name>
    <dbReference type="NCBI Taxonomy" id="230819"/>
    <lineage>
        <taxon>Eukaryota</taxon>
        <taxon>Fungi</taxon>
        <taxon>Dikarya</taxon>
        <taxon>Basidiomycota</taxon>
        <taxon>Agaricomycotina</taxon>
        <taxon>Agaricomycetes</taxon>
        <taxon>Agaricomycetidae</taxon>
        <taxon>Agaricales</taxon>
        <taxon>Agaricineae</taxon>
        <taxon>Psathyrellaceae</taxon>
        <taxon>Coprinopsis</taxon>
    </lineage>
</organism>
<sequence length="317" mass="33721">MASSPAPTCTAQDTIDWSFNSLGQSPCEVASILAGVCVSEGFRFRLPPLTNPRQFYTGPKVDEQNSCRCSSVVYSLMSACSRCQGGSILQWLPYSANCSTKFHGSYPMPIPEGVAVPRWAYMDVEVERNIFQSSAAVAIAGEVTSADNAPPTIPIPEAPSAQEPQKTSNVGAITGGVVGGVVFLALIGILAGFFLRRRKQTVEAEKPPDLDKADSYGVDALALGDESFNTHQFTGTTLSAPAPPLKLYDPDDPSTFPSAKGDFESRFPNKSFGSPDRSSVATSDNYRLDPIHPNFTGMTGTTAMTNSGMYTGHGPVI</sequence>
<keyword evidence="4" id="KW-1185">Reference proteome</keyword>
<feature type="transmembrane region" description="Helical" evidence="2">
    <location>
        <begin position="170"/>
        <end position="195"/>
    </location>
</feature>
<feature type="compositionally biased region" description="Polar residues" evidence="1">
    <location>
        <begin position="276"/>
        <end position="285"/>
    </location>
</feature>
<evidence type="ECO:0000313" key="3">
    <source>
        <dbReference type="EMBL" id="TFK30082.1"/>
    </source>
</evidence>
<keyword evidence="2" id="KW-0812">Transmembrane</keyword>